<evidence type="ECO:0000256" key="21">
    <source>
        <dbReference type="PIRNR" id="PIRNR000381"/>
    </source>
</evidence>
<dbReference type="Gene3D" id="1.10.1240.10">
    <property type="entry name" value="Methionine synthase domain"/>
    <property type="match status" value="1"/>
</dbReference>
<evidence type="ECO:0000256" key="9">
    <source>
        <dbReference type="ARBA" id="ARBA00022605"/>
    </source>
</evidence>
<comment type="pathway">
    <text evidence="4 21">Amino-acid biosynthesis; L-methionine biosynthesis via de novo pathway; L-methionine from L-homocysteine (MetH route): step 1/1.</text>
</comment>
<dbReference type="Gene3D" id="3.20.20.20">
    <property type="entry name" value="Dihydropteroate synthase-like"/>
    <property type="match status" value="1"/>
</dbReference>
<dbReference type="Gene3D" id="3.20.20.330">
    <property type="entry name" value="Homocysteine-binding-like domain"/>
    <property type="match status" value="1"/>
</dbReference>
<evidence type="ECO:0000256" key="2">
    <source>
        <dbReference type="ARBA" id="ARBA00001947"/>
    </source>
</evidence>
<dbReference type="SUPFAM" id="SSF52242">
    <property type="entry name" value="Cobalamin (vitamin B12)-binding domain"/>
    <property type="match status" value="1"/>
</dbReference>
<dbReference type="InterPro" id="IPR003726">
    <property type="entry name" value="HCY_dom"/>
</dbReference>
<proteinExistence type="inferred from homology"/>
<dbReference type="PANTHER" id="PTHR45833:SF1">
    <property type="entry name" value="METHIONINE SYNTHASE"/>
    <property type="match status" value="1"/>
</dbReference>
<evidence type="ECO:0000256" key="22">
    <source>
        <dbReference type="PROSITE-ProRule" id="PRU00333"/>
    </source>
</evidence>
<evidence type="ECO:0000256" key="7">
    <source>
        <dbReference type="ARBA" id="ARBA00013998"/>
    </source>
</evidence>
<feature type="domain" description="AdoMet activation" evidence="25">
    <location>
        <begin position="875"/>
        <end position="1161"/>
    </location>
</feature>
<dbReference type="CDD" id="cd02069">
    <property type="entry name" value="methionine_synthase_B12_BD"/>
    <property type="match status" value="1"/>
</dbReference>
<evidence type="ECO:0000256" key="11">
    <source>
        <dbReference type="ARBA" id="ARBA00022679"/>
    </source>
</evidence>
<feature type="domain" description="B12-binding N-terminal" evidence="27">
    <location>
        <begin position="626"/>
        <end position="719"/>
    </location>
</feature>
<name>A0ABS9DU19_9PROT</name>
<evidence type="ECO:0000256" key="17">
    <source>
        <dbReference type="ARBA" id="ARBA00023285"/>
    </source>
</evidence>
<evidence type="ECO:0000256" key="19">
    <source>
        <dbReference type="ARBA" id="ARBA00031040"/>
    </source>
</evidence>
<evidence type="ECO:0000256" key="13">
    <source>
        <dbReference type="ARBA" id="ARBA00022723"/>
    </source>
</evidence>
<evidence type="ECO:0000256" key="4">
    <source>
        <dbReference type="ARBA" id="ARBA00005178"/>
    </source>
</evidence>
<evidence type="ECO:0000256" key="14">
    <source>
        <dbReference type="ARBA" id="ARBA00022737"/>
    </source>
</evidence>
<feature type="domain" description="B12-binding" evidence="26">
    <location>
        <begin position="719"/>
        <end position="855"/>
    </location>
</feature>
<dbReference type="Pfam" id="PF00809">
    <property type="entry name" value="Pterin_bind"/>
    <property type="match status" value="1"/>
</dbReference>
<evidence type="ECO:0000256" key="15">
    <source>
        <dbReference type="ARBA" id="ARBA00022833"/>
    </source>
</evidence>
<dbReference type="SUPFAM" id="SSF56507">
    <property type="entry name" value="Methionine synthase activation domain-like"/>
    <property type="match status" value="1"/>
</dbReference>
<evidence type="ECO:0000256" key="10">
    <source>
        <dbReference type="ARBA" id="ARBA00022628"/>
    </source>
</evidence>
<dbReference type="Pfam" id="PF02310">
    <property type="entry name" value="B12-binding"/>
    <property type="match status" value="1"/>
</dbReference>
<keyword evidence="15 21" id="KW-0862">Zinc</keyword>
<dbReference type="InterPro" id="IPR033706">
    <property type="entry name" value="Met_synthase_B12-bd"/>
</dbReference>
<evidence type="ECO:0000259" key="23">
    <source>
        <dbReference type="PROSITE" id="PS50970"/>
    </source>
</evidence>
<organism evidence="28 29">
    <name type="scientific">Acidiphilium iwatense</name>
    <dbReference type="NCBI Taxonomy" id="768198"/>
    <lineage>
        <taxon>Bacteria</taxon>
        <taxon>Pseudomonadati</taxon>
        <taxon>Pseudomonadota</taxon>
        <taxon>Alphaproteobacteria</taxon>
        <taxon>Acetobacterales</taxon>
        <taxon>Acidocellaceae</taxon>
        <taxon>Acidiphilium</taxon>
    </lineage>
</organism>
<dbReference type="InterPro" id="IPR036589">
    <property type="entry name" value="HCY_dom_sf"/>
</dbReference>
<evidence type="ECO:0000256" key="12">
    <source>
        <dbReference type="ARBA" id="ARBA00022691"/>
    </source>
</evidence>
<dbReference type="InterPro" id="IPR037010">
    <property type="entry name" value="VitB12-dep_Met_synth_activ_sf"/>
</dbReference>
<dbReference type="InterPro" id="IPR011005">
    <property type="entry name" value="Dihydropteroate_synth-like_sf"/>
</dbReference>
<dbReference type="EC" id="2.1.1.13" evidence="6 20"/>
<feature type="domain" description="Pterin-binding" evidence="24">
    <location>
        <begin position="341"/>
        <end position="597"/>
    </location>
</feature>
<comment type="catalytic activity">
    <reaction evidence="1 21">
        <text>(6S)-5-methyl-5,6,7,8-tetrahydrofolate + L-homocysteine = (6S)-5,6,7,8-tetrahydrofolate + L-methionine</text>
        <dbReference type="Rhea" id="RHEA:11172"/>
        <dbReference type="ChEBI" id="CHEBI:18608"/>
        <dbReference type="ChEBI" id="CHEBI:57453"/>
        <dbReference type="ChEBI" id="CHEBI:57844"/>
        <dbReference type="ChEBI" id="CHEBI:58199"/>
        <dbReference type="EC" id="2.1.1.13"/>
    </reaction>
</comment>
<evidence type="ECO:0000256" key="16">
    <source>
        <dbReference type="ARBA" id="ARBA00023167"/>
    </source>
</evidence>
<keyword evidence="29" id="KW-1185">Reference proteome</keyword>
<comment type="cofactor">
    <cofactor evidence="2 21 22">
        <name>Zn(2+)</name>
        <dbReference type="ChEBI" id="CHEBI:29105"/>
    </cofactor>
</comment>
<dbReference type="Pfam" id="PF02965">
    <property type="entry name" value="Met_synt_B12"/>
    <property type="match status" value="1"/>
</dbReference>
<dbReference type="NCBIfam" id="TIGR02082">
    <property type="entry name" value="metH"/>
    <property type="match status" value="1"/>
</dbReference>
<evidence type="ECO:0000256" key="5">
    <source>
        <dbReference type="ARBA" id="ARBA00010398"/>
    </source>
</evidence>
<keyword evidence="12 21" id="KW-0949">S-adenosyl-L-methionine</keyword>
<evidence type="ECO:0000256" key="8">
    <source>
        <dbReference type="ARBA" id="ARBA00022603"/>
    </source>
</evidence>
<dbReference type="SUPFAM" id="SSF47644">
    <property type="entry name" value="Methionine synthase domain"/>
    <property type="match status" value="1"/>
</dbReference>
<dbReference type="InterPro" id="IPR004223">
    <property type="entry name" value="VitB12-dep_Met_synth_activ_dom"/>
</dbReference>
<feature type="binding site" evidence="22">
    <location>
        <position position="224"/>
    </location>
    <ligand>
        <name>Zn(2+)</name>
        <dbReference type="ChEBI" id="CHEBI:29105"/>
    </ligand>
</feature>
<accession>A0ABS9DU19</accession>
<dbReference type="GO" id="GO:0008705">
    <property type="term" value="F:methionine synthase activity"/>
    <property type="evidence" value="ECO:0007669"/>
    <property type="project" value="UniProtKB-EC"/>
</dbReference>
<dbReference type="PROSITE" id="PS51332">
    <property type="entry name" value="B12_BINDING"/>
    <property type="match status" value="1"/>
</dbReference>
<evidence type="ECO:0000313" key="29">
    <source>
        <dbReference type="Proteomes" id="UP001521209"/>
    </source>
</evidence>
<evidence type="ECO:0000259" key="27">
    <source>
        <dbReference type="PROSITE" id="PS51337"/>
    </source>
</evidence>
<comment type="function">
    <text evidence="18 21">Catalyzes the transfer of a methyl group from methyl-cobalamin to homocysteine, yielding enzyme-bound cob(I)alamin and methionine. Subsequently, remethylates the cofactor using methyltetrahydrofolate.</text>
</comment>
<dbReference type="Pfam" id="PF02574">
    <property type="entry name" value="S-methyl_trans"/>
    <property type="match status" value="1"/>
</dbReference>
<evidence type="ECO:0000256" key="3">
    <source>
        <dbReference type="ARBA" id="ARBA00001956"/>
    </source>
</evidence>
<dbReference type="PROSITE" id="PS51337">
    <property type="entry name" value="B12_BINDING_NTER"/>
    <property type="match status" value="1"/>
</dbReference>
<evidence type="ECO:0000256" key="20">
    <source>
        <dbReference type="NCBIfam" id="TIGR02082"/>
    </source>
</evidence>
<dbReference type="Gene3D" id="3.40.50.280">
    <property type="entry name" value="Cobalamin-binding domain"/>
    <property type="match status" value="1"/>
</dbReference>
<keyword evidence="17 21" id="KW-0170">Cobalt</keyword>
<keyword evidence="16 21" id="KW-0486">Methionine biosynthesis</keyword>
<evidence type="ECO:0000259" key="24">
    <source>
        <dbReference type="PROSITE" id="PS50972"/>
    </source>
</evidence>
<evidence type="ECO:0000313" key="28">
    <source>
        <dbReference type="EMBL" id="MCF3946194.1"/>
    </source>
</evidence>
<evidence type="ECO:0000256" key="18">
    <source>
        <dbReference type="ARBA" id="ARBA00025552"/>
    </source>
</evidence>
<keyword evidence="9 21" id="KW-0028">Amino-acid biosynthesis</keyword>
<keyword evidence="8 21" id="KW-0489">Methyltransferase</keyword>
<dbReference type="SUPFAM" id="SSF51717">
    <property type="entry name" value="Dihydropteroate synthetase-like"/>
    <property type="match status" value="1"/>
</dbReference>
<dbReference type="InterPro" id="IPR036724">
    <property type="entry name" value="Cobalamin-bd_sf"/>
</dbReference>
<reference evidence="28 29" key="1">
    <citation type="submission" date="2022-01" db="EMBL/GenBank/DDBJ databases">
        <authorList>
            <person name="Won M."/>
            <person name="Kim S.-J."/>
            <person name="Kwon S.-W."/>
        </authorList>
    </citation>
    <scope>NUCLEOTIDE SEQUENCE [LARGE SCALE GENOMIC DNA]</scope>
    <source>
        <strain evidence="28 29">KCTC 23505</strain>
    </source>
</reference>
<dbReference type="Gene3D" id="3.10.196.10">
    <property type="entry name" value="Vitamin B12-dependent methionine synthase, activation domain"/>
    <property type="match status" value="2"/>
</dbReference>
<dbReference type="PROSITE" id="PS50972">
    <property type="entry name" value="PTERIN_BINDING"/>
    <property type="match status" value="1"/>
</dbReference>
<protein>
    <recommendedName>
        <fullName evidence="7 20">Methionine synthase</fullName>
        <ecNumber evidence="6 20">2.1.1.13</ecNumber>
    </recommendedName>
    <alternativeName>
        <fullName evidence="19 21">5-methyltetrahydrofolate--homocysteine methyltransferase</fullName>
    </alternativeName>
</protein>
<dbReference type="InterPro" id="IPR036594">
    <property type="entry name" value="Meth_synthase_dom"/>
</dbReference>
<comment type="caution">
    <text evidence="28">The sequence shown here is derived from an EMBL/GenBank/DDBJ whole genome shotgun (WGS) entry which is preliminary data.</text>
</comment>
<dbReference type="InterPro" id="IPR000489">
    <property type="entry name" value="Pterin-binding_dom"/>
</dbReference>
<comment type="cofactor">
    <cofactor evidence="3 21">
        <name>methylcob(III)alamin</name>
        <dbReference type="ChEBI" id="CHEBI:28115"/>
    </cofactor>
</comment>
<dbReference type="PANTHER" id="PTHR45833">
    <property type="entry name" value="METHIONINE SYNTHASE"/>
    <property type="match status" value="1"/>
</dbReference>
<feature type="binding site" evidence="22">
    <location>
        <position position="290"/>
    </location>
    <ligand>
        <name>Zn(2+)</name>
        <dbReference type="ChEBI" id="CHEBI:29105"/>
    </ligand>
</feature>
<dbReference type="InterPro" id="IPR003759">
    <property type="entry name" value="Cbl-bd_cap"/>
</dbReference>
<evidence type="ECO:0000259" key="25">
    <source>
        <dbReference type="PROSITE" id="PS50974"/>
    </source>
</evidence>
<dbReference type="SMART" id="SM01018">
    <property type="entry name" value="B12-binding_2"/>
    <property type="match status" value="1"/>
</dbReference>
<dbReference type="GO" id="GO:0032259">
    <property type="term" value="P:methylation"/>
    <property type="evidence" value="ECO:0007669"/>
    <property type="project" value="UniProtKB-KW"/>
</dbReference>
<dbReference type="RefSeq" id="WP_235703430.1">
    <property type="nucleotide sequence ID" value="NZ_JAKGBZ010000008.1"/>
</dbReference>
<dbReference type="PROSITE" id="PS50974">
    <property type="entry name" value="ADOMET_ACTIVATION"/>
    <property type="match status" value="1"/>
</dbReference>
<dbReference type="Pfam" id="PF02607">
    <property type="entry name" value="B12-binding_2"/>
    <property type="match status" value="1"/>
</dbReference>
<dbReference type="InterPro" id="IPR011822">
    <property type="entry name" value="MetH"/>
</dbReference>
<keyword evidence="10 21" id="KW-0846">Cobalamin</keyword>
<evidence type="ECO:0000259" key="26">
    <source>
        <dbReference type="PROSITE" id="PS51332"/>
    </source>
</evidence>
<evidence type="ECO:0000256" key="1">
    <source>
        <dbReference type="ARBA" id="ARBA00001700"/>
    </source>
</evidence>
<gene>
    <name evidence="28" type="primary">metH</name>
    <name evidence="28" type="ORF">L2A60_05795</name>
</gene>
<keyword evidence="13 21" id="KW-0479">Metal-binding</keyword>
<dbReference type="InterPro" id="IPR006158">
    <property type="entry name" value="Cobalamin-bd"/>
</dbReference>
<dbReference type="Proteomes" id="UP001521209">
    <property type="component" value="Unassembled WGS sequence"/>
</dbReference>
<sequence>MSRSHLLDVLKNRVLLCDGGMGARVQALTLDVERDYWDKENCTEVLNLSRPDLIRDIHRGYFAAGADMVETNSFGGSPITLAEFELGDRAREINRIAGELAREAAESFADGRDRFVVGSVGPGTKLPSLGNIDYDTLEAGLAEQCRGLIDGGVDAILIETCQDTLQIKAAVNGAKIARAELRRNTPIFVQVTVETTGTLLVGPDIAAAATVVHALDVPLMGLNCATGPQEMAEHVRYLAQNWPRLISVQPNAGLPELVDGKTHYPLGAAELASWMERFVVEDGINLIGGCCGTSTPHIEALDAMLRRLGNHRPAPVPRKPVWIPSVASLYGATPLRQENSYFSIGERCNANGSKKWRQLQEKADWDGCVAVGREQVAEASNALDICTAFVGRNEIAEMNQVITRFTSSVNAPLVIDSTETPVIEAALKLHGGKPIINSINFEDGEHIARDRLKLAKKFGAAVIALTIDEVGMAKQPAQKLEIARRLVDVACNQHGLPQSDLLIDPLTLTIATGNEDDRKLGQWTLEGIKAIRDEFPDIQIILGLSNISFGLNPAARAVLNSVFLDLAVKAGMTGAIVHVSKIRPLHLIALEEVQVMEDLIFDRRREGYDPLHRVLDMFADRKAVEATKKTRAETVEGRLKDRIVDGDRKGLTDELDVALKTHDPLDIINDILLDGMKVVGELFGAGKMQLPFVLQSAETMKAAVAYLEPMMERVEGQEKGTIVLATVKGDVHDIGKNLVDIILTNNGYRVVNLGIKVPLADMVHAAREHRAHAIGMSGLLVKSTVVMRENLEEMTRQGLDIPVLLGGAALTRNYVEEDCVAAYAGGRVAYARDAFDGLHLMDRVTGNGLDDYLAAIQAKRKGKPRNTKRTLGQADARGFAPVDVNAAQFRRRRLTESVAIAEPPFWGTRMIEAPPKALVPFINERSLFQFQWGFRKQGKSLDEFMGWARQELRPIMKRMLALCDAEDILKPQAIYGYWKAAGQGNDLILFEPDGATEVARFSLPRQPREDGECIADFFRDIDDAERDVIGLQIVTMGQKSSEIARAWFEDNRYQDYLYLHGLSVEMAEAMAEYTHKRIRAELGFAGEDDRDMEKMLSQSYRGSRYSFGYPACPKLEDQTQLLRLLDAERIGVSLSDEFQLHPEQSTSAIVVLNPKAKYFSV</sequence>
<comment type="domain">
    <text evidence="21">Modular enzyme with four functionally distinct domains. The isolated Hcy-binding domain catalyzes methyl transfer from free methylcobalamin to homocysteine. The Hcy-binding domain in association with the pterin-binding domain catalyzes the methylation of cob(I)alamin by methyltetrahydrofolate and the methylation of homocysteine. The B12-binding domain binds the cofactor. The AdoMet activation domain binds S-adenosyl-L-methionine. Under aerobic conditions cob(I)alamin can be converted to inactive cob(II)alamin. Reductive methylation by S-adenosyl-L-methionine and flavodoxin regenerates methylcobalamin.</text>
</comment>
<feature type="binding site" evidence="22">
    <location>
        <position position="291"/>
    </location>
    <ligand>
        <name>Zn(2+)</name>
        <dbReference type="ChEBI" id="CHEBI:29105"/>
    </ligand>
</feature>
<keyword evidence="11 21" id="KW-0808">Transferase</keyword>
<dbReference type="InterPro" id="IPR050554">
    <property type="entry name" value="Met_Synthase/Corrinoid"/>
</dbReference>
<dbReference type="SUPFAM" id="SSF82282">
    <property type="entry name" value="Homocysteine S-methyltransferase"/>
    <property type="match status" value="1"/>
</dbReference>
<dbReference type="PROSITE" id="PS50970">
    <property type="entry name" value="HCY"/>
    <property type="match status" value="1"/>
</dbReference>
<dbReference type="PIRSF" id="PIRSF000381">
    <property type="entry name" value="MetH"/>
    <property type="match status" value="1"/>
</dbReference>
<keyword evidence="14" id="KW-0677">Repeat</keyword>
<dbReference type="EMBL" id="JAKGBZ010000008">
    <property type="protein sequence ID" value="MCF3946194.1"/>
    <property type="molecule type" value="Genomic_DNA"/>
</dbReference>
<feature type="domain" description="Hcy-binding" evidence="23">
    <location>
        <begin position="3"/>
        <end position="305"/>
    </location>
</feature>
<evidence type="ECO:0000256" key="6">
    <source>
        <dbReference type="ARBA" id="ARBA00012032"/>
    </source>
</evidence>
<comment type="similarity">
    <text evidence="5">Belongs to the vitamin-B12 dependent methionine synthase family.</text>
</comment>